<evidence type="ECO:0000256" key="8">
    <source>
        <dbReference type="HAMAP-Rule" id="MF_00912"/>
    </source>
</evidence>
<dbReference type="InterPro" id="IPR013685">
    <property type="entry name" value="POTRA_FtsQ_type"/>
</dbReference>
<dbReference type="PROSITE" id="PS51779">
    <property type="entry name" value="POTRA"/>
    <property type="match status" value="1"/>
</dbReference>
<evidence type="ECO:0000256" key="5">
    <source>
        <dbReference type="ARBA" id="ARBA00022989"/>
    </source>
</evidence>
<feature type="domain" description="POTRA" evidence="9">
    <location>
        <begin position="48"/>
        <end position="116"/>
    </location>
</feature>
<keyword evidence="2 8" id="KW-1003">Cell membrane</keyword>
<dbReference type="OrthoDB" id="1819027at2"/>
<dbReference type="GO" id="GO:0005886">
    <property type="term" value="C:plasma membrane"/>
    <property type="evidence" value="ECO:0007669"/>
    <property type="project" value="UniProtKB-SubCell"/>
</dbReference>
<evidence type="ECO:0000259" key="9">
    <source>
        <dbReference type="PROSITE" id="PS51779"/>
    </source>
</evidence>
<keyword evidence="6 8" id="KW-0472">Membrane</keyword>
<dbReference type="GO" id="GO:0043093">
    <property type="term" value="P:FtsZ-dependent cytokinesis"/>
    <property type="evidence" value="ECO:0007669"/>
    <property type="project" value="UniProtKB-UniRule"/>
</dbReference>
<keyword evidence="11" id="KW-1185">Reference proteome</keyword>
<dbReference type="AlphaFoldDB" id="A0A7W8CRD3"/>
<evidence type="ECO:0000313" key="10">
    <source>
        <dbReference type="EMBL" id="MBB5178984.1"/>
    </source>
</evidence>
<comment type="similarity">
    <text evidence="8">Belongs to the FtsQ/DivIB family. DivIB subfamily.</text>
</comment>
<comment type="caution">
    <text evidence="10">The sequence shown here is derived from an EMBL/GenBank/DDBJ whole genome shotgun (WGS) entry which is preliminary data.</text>
</comment>
<keyword evidence="4 8" id="KW-0812">Transmembrane</keyword>
<evidence type="ECO:0000256" key="6">
    <source>
        <dbReference type="ARBA" id="ARBA00023136"/>
    </source>
</evidence>
<dbReference type="InterPro" id="IPR050487">
    <property type="entry name" value="FtsQ_DivIB"/>
</dbReference>
<dbReference type="InterPro" id="IPR026580">
    <property type="entry name" value="DivIB"/>
</dbReference>
<evidence type="ECO:0000256" key="2">
    <source>
        <dbReference type="ARBA" id="ARBA00022475"/>
    </source>
</evidence>
<dbReference type="HAMAP" id="MF_00912">
    <property type="entry name" value="DivIB"/>
    <property type="match status" value="1"/>
</dbReference>
<organism evidence="10 11">
    <name type="scientific">Planococcus koreensis</name>
    <dbReference type="NCBI Taxonomy" id="112331"/>
    <lineage>
        <taxon>Bacteria</taxon>
        <taxon>Bacillati</taxon>
        <taxon>Bacillota</taxon>
        <taxon>Bacilli</taxon>
        <taxon>Bacillales</taxon>
        <taxon>Caryophanaceae</taxon>
        <taxon>Planococcus</taxon>
    </lineage>
</organism>
<proteinExistence type="inferred from homology"/>
<comment type="subcellular location">
    <subcellularLocation>
        <location evidence="8">Cell membrane</location>
        <topology evidence="8">Single-pass type II membrane protein</topology>
    </subcellularLocation>
    <subcellularLocation>
        <location evidence="1">Membrane</location>
    </subcellularLocation>
    <text evidence="8">Localizes to the division septum.</text>
</comment>
<evidence type="ECO:0000313" key="11">
    <source>
        <dbReference type="Proteomes" id="UP000525923"/>
    </source>
</evidence>
<dbReference type="Pfam" id="PF03799">
    <property type="entry name" value="FtsQ_DivIB_C"/>
    <property type="match status" value="1"/>
</dbReference>
<keyword evidence="3 8" id="KW-0132">Cell division</keyword>
<dbReference type="PANTHER" id="PTHR37820:SF1">
    <property type="entry name" value="CELL DIVISION PROTEIN FTSQ"/>
    <property type="match status" value="1"/>
</dbReference>
<dbReference type="Gene3D" id="3.10.20.310">
    <property type="entry name" value="membrane protein fhac"/>
    <property type="match status" value="1"/>
</dbReference>
<evidence type="ECO:0000256" key="4">
    <source>
        <dbReference type="ARBA" id="ARBA00022692"/>
    </source>
</evidence>
<name>A0A7W8CRD3_9BACL</name>
<comment type="function">
    <text evidence="8">Cell division protein that may be involved in stabilizing or promoting the assembly of the division complex.</text>
</comment>
<accession>A0A7W8CRD3</accession>
<feature type="transmembrane region" description="Helical" evidence="8">
    <location>
        <begin position="26"/>
        <end position="43"/>
    </location>
</feature>
<dbReference type="GO" id="GO:0032153">
    <property type="term" value="C:cell division site"/>
    <property type="evidence" value="ECO:0007669"/>
    <property type="project" value="UniProtKB-UniRule"/>
</dbReference>
<dbReference type="InterPro" id="IPR005548">
    <property type="entry name" value="Cell_div_FtsQ/DivIB_C"/>
</dbReference>
<dbReference type="EMBL" id="JACHHE010000001">
    <property type="protein sequence ID" value="MBB5178984.1"/>
    <property type="molecule type" value="Genomic_DNA"/>
</dbReference>
<dbReference type="PANTHER" id="PTHR37820">
    <property type="entry name" value="CELL DIVISION PROTEIN DIVIB"/>
    <property type="match status" value="1"/>
</dbReference>
<evidence type="ECO:0000256" key="7">
    <source>
        <dbReference type="ARBA" id="ARBA00023306"/>
    </source>
</evidence>
<keyword evidence="7 8" id="KW-0131">Cell cycle</keyword>
<dbReference type="InterPro" id="IPR034746">
    <property type="entry name" value="POTRA"/>
</dbReference>
<dbReference type="Gene3D" id="3.40.50.10960">
    <property type="match status" value="1"/>
</dbReference>
<protein>
    <recommendedName>
        <fullName evidence="8">Cell division protein DivIB</fullName>
    </recommendedName>
</protein>
<sequence length="260" mass="29595">MDKVIDIEERIPTLRERRKKRTNRKFVALLTIFLLLLVVAIYSQTKYSKLQDVAVAGANLYAPVDYQQASGLEFGDSMWSFTEKEIEEKLNGLEWVKASRVEKKWLTGLEIYIAEHEKIGYLDNETGYQMVLSNGYALEKPVDSVSGPIFTNFENDETRQKLAAQLTDVDSEVYNLISQITLNPEESSPLVSLYMNDGNEVKGTLSTLAEKLNYYPSVIAQLDEGQKGVIDMEVGIFFRSYDDMYGPPKEGEDDEEPEEE</sequence>
<evidence type="ECO:0000256" key="3">
    <source>
        <dbReference type="ARBA" id="ARBA00022618"/>
    </source>
</evidence>
<dbReference type="Proteomes" id="UP000525923">
    <property type="component" value="Unassembled WGS sequence"/>
</dbReference>
<dbReference type="RefSeq" id="WP_135500216.1">
    <property type="nucleotide sequence ID" value="NZ_JACHHE010000001.1"/>
</dbReference>
<dbReference type="Pfam" id="PF08478">
    <property type="entry name" value="POTRA_1"/>
    <property type="match status" value="1"/>
</dbReference>
<keyword evidence="5 8" id="KW-1133">Transmembrane helix</keyword>
<gene>
    <name evidence="8" type="primary">divIB</name>
    <name evidence="10" type="ORF">HNQ44_000406</name>
</gene>
<reference evidence="10 11" key="1">
    <citation type="submission" date="2020-08" db="EMBL/GenBank/DDBJ databases">
        <title>Genomic Encyclopedia of Type Strains, Phase IV (KMG-IV): sequencing the most valuable type-strain genomes for metagenomic binning, comparative biology and taxonomic classification.</title>
        <authorList>
            <person name="Goeker M."/>
        </authorList>
    </citation>
    <scope>NUCLEOTIDE SEQUENCE [LARGE SCALE GENOMIC DNA]</scope>
    <source>
        <strain evidence="10 11">DSM 15895</strain>
    </source>
</reference>
<evidence type="ECO:0000256" key="1">
    <source>
        <dbReference type="ARBA" id="ARBA00004370"/>
    </source>
</evidence>